<dbReference type="SUPFAM" id="SSF46785">
    <property type="entry name" value="Winged helix' DNA-binding domain"/>
    <property type="match status" value="1"/>
</dbReference>
<reference evidence="6 7" key="1">
    <citation type="submission" date="2018-04" db="EMBL/GenBank/DDBJ databases">
        <title>Halococcoides cellulosivorans gen. nov., sp. nov., an extremely halophilic cellulose-utilizing haloarchaeon from hypersaline lakes.</title>
        <authorList>
            <person name="Sorokin D.Y."/>
            <person name="Toshchakov S.V."/>
            <person name="Samarov N.I."/>
            <person name="Korzhenkov A."/>
            <person name="Kublanov I.V."/>
        </authorList>
    </citation>
    <scope>NUCLEOTIDE SEQUENCE [LARGE SCALE GENOMIC DNA]</scope>
    <source>
        <strain evidence="6 7">HArcel1</strain>
    </source>
</reference>
<dbReference type="GO" id="GO:0046914">
    <property type="term" value="F:transition metal ion binding"/>
    <property type="evidence" value="ECO:0007669"/>
    <property type="project" value="InterPro"/>
</dbReference>
<dbReference type="InterPro" id="IPR022689">
    <property type="entry name" value="Iron_dep_repressor"/>
</dbReference>
<keyword evidence="7" id="KW-1185">Reference proteome</keyword>
<dbReference type="Pfam" id="PF02742">
    <property type="entry name" value="Fe_dep_repr_C"/>
    <property type="match status" value="1"/>
</dbReference>
<keyword evidence="3" id="KW-0238">DNA-binding</keyword>
<name>A0A2R4X2U8_9EURY</name>
<keyword evidence="4" id="KW-0804">Transcription</keyword>
<dbReference type="InterPro" id="IPR001367">
    <property type="entry name" value="Fe_dep_repressor"/>
</dbReference>
<evidence type="ECO:0000256" key="3">
    <source>
        <dbReference type="ARBA" id="ARBA00023125"/>
    </source>
</evidence>
<dbReference type="InterPro" id="IPR036390">
    <property type="entry name" value="WH_DNA-bd_sf"/>
</dbReference>
<dbReference type="KEGG" id="harc:HARCEL1_10630"/>
<dbReference type="InterPro" id="IPR000835">
    <property type="entry name" value="HTH_MarR-typ"/>
</dbReference>
<dbReference type="AlphaFoldDB" id="A0A2R4X2U8"/>
<dbReference type="GO" id="GO:0003700">
    <property type="term" value="F:DNA-binding transcription factor activity"/>
    <property type="evidence" value="ECO:0007669"/>
    <property type="project" value="InterPro"/>
</dbReference>
<dbReference type="EMBL" id="CP028858">
    <property type="protein sequence ID" value="AWB28126.1"/>
    <property type="molecule type" value="Genomic_DNA"/>
</dbReference>
<dbReference type="InterPro" id="IPR022687">
    <property type="entry name" value="HTH_DTXR"/>
</dbReference>
<dbReference type="RefSeq" id="WP_108383321.1">
    <property type="nucleotide sequence ID" value="NZ_CP028858.1"/>
</dbReference>
<dbReference type="Gene3D" id="1.10.10.10">
    <property type="entry name" value="Winged helix-like DNA-binding domain superfamily/Winged helix DNA-binding domain"/>
    <property type="match status" value="1"/>
</dbReference>
<keyword evidence="2" id="KW-0805">Transcription regulation</keyword>
<evidence type="ECO:0000256" key="4">
    <source>
        <dbReference type="ARBA" id="ARBA00023163"/>
    </source>
</evidence>
<proteinExistence type="inferred from homology"/>
<protein>
    <submittedName>
        <fullName evidence="6">Metal-dependent transcriptional regulator</fullName>
    </submittedName>
</protein>
<dbReference type="PANTHER" id="PTHR33238">
    <property type="entry name" value="IRON (METAL) DEPENDENT REPRESSOR, DTXR FAMILY"/>
    <property type="match status" value="1"/>
</dbReference>
<comment type="similarity">
    <text evidence="1">Belongs to the DtxR/MntR family.</text>
</comment>
<dbReference type="Pfam" id="PF01325">
    <property type="entry name" value="Fe_dep_repress"/>
    <property type="match status" value="1"/>
</dbReference>
<dbReference type="InterPro" id="IPR050536">
    <property type="entry name" value="DtxR_MntR_Metal-Reg"/>
</dbReference>
<dbReference type="PROSITE" id="PS50944">
    <property type="entry name" value="HTH_DTXR"/>
    <property type="match status" value="1"/>
</dbReference>
<dbReference type="Proteomes" id="UP000244727">
    <property type="component" value="Chromosome"/>
</dbReference>
<dbReference type="InterPro" id="IPR036388">
    <property type="entry name" value="WH-like_DNA-bd_sf"/>
</dbReference>
<dbReference type="GO" id="GO:0003677">
    <property type="term" value="F:DNA binding"/>
    <property type="evidence" value="ECO:0007669"/>
    <property type="project" value="UniProtKB-KW"/>
</dbReference>
<evidence type="ECO:0000313" key="6">
    <source>
        <dbReference type="EMBL" id="AWB28126.1"/>
    </source>
</evidence>
<evidence type="ECO:0000256" key="1">
    <source>
        <dbReference type="ARBA" id="ARBA00007871"/>
    </source>
</evidence>
<dbReference type="PANTHER" id="PTHR33238:SF7">
    <property type="entry name" value="IRON-DEPENDENT TRANSCRIPTIONAL REGULATOR"/>
    <property type="match status" value="1"/>
</dbReference>
<dbReference type="SMART" id="SM00347">
    <property type="entry name" value="HTH_MARR"/>
    <property type="match status" value="1"/>
</dbReference>
<evidence type="ECO:0000259" key="5">
    <source>
        <dbReference type="PROSITE" id="PS50944"/>
    </source>
</evidence>
<gene>
    <name evidence="6" type="ORF">HARCEL1_10630</name>
</gene>
<accession>A0A2R4X2U8</accession>
<dbReference type="GeneID" id="36512967"/>
<evidence type="ECO:0000313" key="7">
    <source>
        <dbReference type="Proteomes" id="UP000244727"/>
    </source>
</evidence>
<dbReference type="GO" id="GO:0046983">
    <property type="term" value="F:protein dimerization activity"/>
    <property type="evidence" value="ECO:0007669"/>
    <property type="project" value="InterPro"/>
</dbReference>
<feature type="domain" description="HTH dtxR-type" evidence="5">
    <location>
        <begin position="9"/>
        <end position="70"/>
    </location>
</feature>
<dbReference type="SMART" id="SM00529">
    <property type="entry name" value="HTH_DTXR"/>
    <property type="match status" value="1"/>
</dbReference>
<sequence>MIHGSENDVSESAQMYLKEIYLLSRDGEAARTGELAERLGVSPPSVTEMFGRLEEDGLLEYEKRRGAHLTDDGTDRARRLLRKHCLIERFLVDALDVEAGFHDEACELEHVLSDDTAERLERFVDMPADCPDCYDPEAQHCSRLSVAD</sequence>
<organism evidence="6 7">
    <name type="scientific">Halococcoides cellulosivorans</name>
    <dbReference type="NCBI Taxonomy" id="1679096"/>
    <lineage>
        <taxon>Archaea</taxon>
        <taxon>Methanobacteriati</taxon>
        <taxon>Methanobacteriota</taxon>
        <taxon>Stenosarchaea group</taxon>
        <taxon>Halobacteria</taxon>
        <taxon>Halobacteriales</taxon>
        <taxon>Haloarculaceae</taxon>
        <taxon>Halococcoides</taxon>
    </lineage>
</organism>
<evidence type="ECO:0000256" key="2">
    <source>
        <dbReference type="ARBA" id="ARBA00023015"/>
    </source>
</evidence>